<dbReference type="EMBL" id="GBXM01022630">
    <property type="protein sequence ID" value="JAH85947.1"/>
    <property type="molecule type" value="Transcribed_RNA"/>
</dbReference>
<proteinExistence type="predicted"/>
<reference evidence="1" key="1">
    <citation type="submission" date="2014-11" db="EMBL/GenBank/DDBJ databases">
        <authorList>
            <person name="Amaro Gonzalez C."/>
        </authorList>
    </citation>
    <scope>NUCLEOTIDE SEQUENCE</scope>
</reference>
<protein>
    <submittedName>
        <fullName evidence="1">Uncharacterized protein</fullName>
    </submittedName>
</protein>
<name>A0A0E9W6H5_ANGAN</name>
<evidence type="ECO:0000313" key="1">
    <source>
        <dbReference type="EMBL" id="JAH85947.1"/>
    </source>
</evidence>
<dbReference type="AlphaFoldDB" id="A0A0E9W6H5"/>
<reference evidence="1" key="2">
    <citation type="journal article" date="2015" name="Fish Shellfish Immunol.">
        <title>Early steps in the European eel (Anguilla anguilla)-Vibrio vulnificus interaction in the gills: Role of the RtxA13 toxin.</title>
        <authorList>
            <person name="Callol A."/>
            <person name="Pajuelo D."/>
            <person name="Ebbesson L."/>
            <person name="Teles M."/>
            <person name="MacKenzie S."/>
            <person name="Amaro C."/>
        </authorList>
    </citation>
    <scope>NUCLEOTIDE SEQUENCE</scope>
</reference>
<organism evidence="1">
    <name type="scientific">Anguilla anguilla</name>
    <name type="common">European freshwater eel</name>
    <name type="synonym">Muraena anguilla</name>
    <dbReference type="NCBI Taxonomy" id="7936"/>
    <lineage>
        <taxon>Eukaryota</taxon>
        <taxon>Metazoa</taxon>
        <taxon>Chordata</taxon>
        <taxon>Craniata</taxon>
        <taxon>Vertebrata</taxon>
        <taxon>Euteleostomi</taxon>
        <taxon>Actinopterygii</taxon>
        <taxon>Neopterygii</taxon>
        <taxon>Teleostei</taxon>
        <taxon>Anguilliformes</taxon>
        <taxon>Anguillidae</taxon>
        <taxon>Anguilla</taxon>
    </lineage>
</organism>
<accession>A0A0E9W6H5</accession>
<sequence>MFVNSLLTFSFSLFPSLFKRKLTEALHAPFSQMLVDGSNSFGNCLCF</sequence>